<organism evidence="3 4">
    <name type="scientific">Polysphondylium violaceum</name>
    <dbReference type="NCBI Taxonomy" id="133409"/>
    <lineage>
        <taxon>Eukaryota</taxon>
        <taxon>Amoebozoa</taxon>
        <taxon>Evosea</taxon>
        <taxon>Eumycetozoa</taxon>
        <taxon>Dictyostelia</taxon>
        <taxon>Dictyosteliales</taxon>
        <taxon>Dictyosteliaceae</taxon>
        <taxon>Polysphondylium</taxon>
    </lineage>
</organism>
<dbReference type="Proteomes" id="UP000695562">
    <property type="component" value="Unassembled WGS sequence"/>
</dbReference>
<keyword evidence="4" id="KW-1185">Reference proteome</keyword>
<feature type="compositionally biased region" description="Pro residues" evidence="1">
    <location>
        <begin position="315"/>
        <end position="327"/>
    </location>
</feature>
<keyword evidence="2" id="KW-1133">Transmembrane helix</keyword>
<evidence type="ECO:0000313" key="3">
    <source>
        <dbReference type="EMBL" id="KAF2071556.1"/>
    </source>
</evidence>
<evidence type="ECO:0000256" key="2">
    <source>
        <dbReference type="SAM" id="Phobius"/>
    </source>
</evidence>
<feature type="transmembrane region" description="Helical" evidence="2">
    <location>
        <begin position="238"/>
        <end position="261"/>
    </location>
</feature>
<gene>
    <name evidence="3" type="ORF">CYY_007128</name>
</gene>
<name>A0A8J4PR88_9MYCE</name>
<feature type="transmembrane region" description="Helical" evidence="2">
    <location>
        <begin position="12"/>
        <end position="35"/>
    </location>
</feature>
<protein>
    <submittedName>
        <fullName evidence="3">Uncharacterized protein</fullName>
    </submittedName>
</protein>
<accession>A0A8J4PR88</accession>
<feature type="compositionally biased region" description="Low complexity" evidence="1">
    <location>
        <begin position="328"/>
        <end position="342"/>
    </location>
</feature>
<keyword evidence="2" id="KW-0472">Membrane</keyword>
<comment type="caution">
    <text evidence="3">The sequence shown here is derived from an EMBL/GenBank/DDBJ whole genome shotgun (WGS) entry which is preliminary data.</text>
</comment>
<sequence>MRRNECTKCVLSLTAICISVFTAGVVLLILGFLHFRTNPSPPPYMWSLSVCSNGTKGSWVGWPVAQDSTCIASNSTSFSKQQFFHIPKNILSEGIPYEPIFYITNKVSGHVEISHRINDEIVYSKSSSFSSLEKTSFAYAGGKTVSIYRDGPLREEEGDYSTTDCQNTKTGCLYEPARSLDSYNFRTSEYVHMSDIPESGSSLVVTITLNAENIDSNIAYPEAYVEYKVSGRSPNQDIGLALMIIGAVFADLMPATLFFLLQRYYYQKKNDEDIDHEYSELFKAMQNPNQQPTQYQHYHLPKTPPSFPNIIMHHPPIPPPSPSPPSNNSPSNNSPSKHSPSDSSPPAPVGSSGDGNFKNKSD</sequence>
<feature type="region of interest" description="Disordered" evidence="1">
    <location>
        <begin position="293"/>
        <end position="362"/>
    </location>
</feature>
<dbReference type="OrthoDB" id="19003at2759"/>
<dbReference type="EMBL" id="AJWJ01000363">
    <property type="protein sequence ID" value="KAF2071556.1"/>
    <property type="molecule type" value="Genomic_DNA"/>
</dbReference>
<evidence type="ECO:0000256" key="1">
    <source>
        <dbReference type="SAM" id="MobiDB-lite"/>
    </source>
</evidence>
<keyword evidence="2" id="KW-0812">Transmembrane</keyword>
<evidence type="ECO:0000313" key="4">
    <source>
        <dbReference type="Proteomes" id="UP000695562"/>
    </source>
</evidence>
<reference evidence="3" key="1">
    <citation type="submission" date="2020-01" db="EMBL/GenBank/DDBJ databases">
        <title>Development of genomics and gene disruption for Polysphondylium violaceum indicates a role for the polyketide synthase stlB in stalk morphogenesis.</title>
        <authorList>
            <person name="Narita B."/>
            <person name="Kawabe Y."/>
            <person name="Kin K."/>
            <person name="Saito T."/>
            <person name="Gibbs R."/>
            <person name="Kuspa A."/>
            <person name="Muzny D."/>
            <person name="Queller D."/>
            <person name="Richards S."/>
            <person name="Strassman J."/>
            <person name="Sucgang R."/>
            <person name="Worley K."/>
            <person name="Schaap P."/>
        </authorList>
    </citation>
    <scope>NUCLEOTIDE SEQUENCE</scope>
    <source>
        <strain evidence="3">QSvi11</strain>
    </source>
</reference>
<dbReference type="AlphaFoldDB" id="A0A8J4PR88"/>
<proteinExistence type="predicted"/>